<evidence type="ECO:0000256" key="1">
    <source>
        <dbReference type="ARBA" id="ARBA00022679"/>
    </source>
</evidence>
<keyword evidence="5" id="KW-1185">Reference proteome</keyword>
<name>A0A543B3W0_9ACTN</name>
<evidence type="ECO:0000256" key="2">
    <source>
        <dbReference type="ARBA" id="ARBA00023315"/>
    </source>
</evidence>
<accession>A0A543B3W0</accession>
<feature type="domain" description="N-acetyltransferase" evidence="3">
    <location>
        <begin position="113"/>
        <end position="246"/>
    </location>
</feature>
<protein>
    <submittedName>
        <fullName evidence="4">FR47-like protein</fullName>
    </submittedName>
</protein>
<evidence type="ECO:0000313" key="4">
    <source>
        <dbReference type="EMBL" id="TQL79525.1"/>
    </source>
</evidence>
<dbReference type="InParanoid" id="A0A543B3W0"/>
<keyword evidence="2" id="KW-0012">Acyltransferase</keyword>
<dbReference type="EMBL" id="VFOW01000001">
    <property type="protein sequence ID" value="TQL79525.1"/>
    <property type="molecule type" value="Genomic_DNA"/>
</dbReference>
<dbReference type="InterPro" id="IPR000182">
    <property type="entry name" value="GNAT_dom"/>
</dbReference>
<gene>
    <name evidence="4" type="ORF">FB566_5134</name>
</gene>
<dbReference type="Pfam" id="PF08445">
    <property type="entry name" value="FR47"/>
    <property type="match status" value="1"/>
</dbReference>
<sequence>MVLPPAIHGREALLDAAGDDPLVACFAAEDSVGYIDGDAVVWHRLFHDNRTVHAVGTPDRVAELFARVVPSSNATRYTIPQPVFDAVPRQPRVGGRWHWFYTRTAPAVHEAEDRCGWLTPREYPEVDALLDVAFPTASSRPNTDRELIGWYGARDDDGRLIACGNSNTTAGIGPMLGAIAVHPDARRRGLASGLTSWVTRALLADGHPMVALGSYAGEDATHRIYRRLGYQDIHVLVSGRLDESSN</sequence>
<organism evidence="4 5">
    <name type="scientific">Stackebrandtia endophytica</name>
    <dbReference type="NCBI Taxonomy" id="1496996"/>
    <lineage>
        <taxon>Bacteria</taxon>
        <taxon>Bacillati</taxon>
        <taxon>Actinomycetota</taxon>
        <taxon>Actinomycetes</taxon>
        <taxon>Glycomycetales</taxon>
        <taxon>Glycomycetaceae</taxon>
        <taxon>Stackebrandtia</taxon>
    </lineage>
</organism>
<dbReference type="SUPFAM" id="SSF55729">
    <property type="entry name" value="Acyl-CoA N-acyltransferases (Nat)"/>
    <property type="match status" value="1"/>
</dbReference>
<dbReference type="InterPro" id="IPR050832">
    <property type="entry name" value="Bact_Acetyltransf"/>
</dbReference>
<dbReference type="PANTHER" id="PTHR43877">
    <property type="entry name" value="AMINOALKYLPHOSPHONATE N-ACETYLTRANSFERASE-RELATED-RELATED"/>
    <property type="match status" value="1"/>
</dbReference>
<dbReference type="Gene3D" id="3.40.630.30">
    <property type="match status" value="1"/>
</dbReference>
<dbReference type="PROSITE" id="PS51186">
    <property type="entry name" value="GNAT"/>
    <property type="match status" value="1"/>
</dbReference>
<evidence type="ECO:0000259" key="3">
    <source>
        <dbReference type="PROSITE" id="PS51186"/>
    </source>
</evidence>
<dbReference type="CDD" id="cd04301">
    <property type="entry name" value="NAT_SF"/>
    <property type="match status" value="1"/>
</dbReference>
<dbReference type="InterPro" id="IPR013653">
    <property type="entry name" value="GCN5-like_dom"/>
</dbReference>
<reference evidence="4 5" key="1">
    <citation type="submission" date="2019-06" db="EMBL/GenBank/DDBJ databases">
        <title>Sequencing the genomes of 1000 actinobacteria strains.</title>
        <authorList>
            <person name="Klenk H.-P."/>
        </authorList>
    </citation>
    <scope>NUCLEOTIDE SEQUENCE [LARGE SCALE GENOMIC DNA]</scope>
    <source>
        <strain evidence="4 5">DSM 45928</strain>
    </source>
</reference>
<dbReference type="AlphaFoldDB" id="A0A543B3W0"/>
<dbReference type="GO" id="GO:0016747">
    <property type="term" value="F:acyltransferase activity, transferring groups other than amino-acyl groups"/>
    <property type="evidence" value="ECO:0007669"/>
    <property type="project" value="InterPro"/>
</dbReference>
<dbReference type="Proteomes" id="UP000317043">
    <property type="component" value="Unassembled WGS sequence"/>
</dbReference>
<keyword evidence="1" id="KW-0808">Transferase</keyword>
<dbReference type="InterPro" id="IPR016181">
    <property type="entry name" value="Acyl_CoA_acyltransferase"/>
</dbReference>
<comment type="caution">
    <text evidence="4">The sequence shown here is derived from an EMBL/GenBank/DDBJ whole genome shotgun (WGS) entry which is preliminary data.</text>
</comment>
<proteinExistence type="predicted"/>
<evidence type="ECO:0000313" key="5">
    <source>
        <dbReference type="Proteomes" id="UP000317043"/>
    </source>
</evidence>
<dbReference type="RefSeq" id="WP_170183469.1">
    <property type="nucleotide sequence ID" value="NZ_JBHTGS010000002.1"/>
</dbReference>